<dbReference type="InterPro" id="IPR036291">
    <property type="entry name" value="NAD(P)-bd_dom_sf"/>
</dbReference>
<dbReference type="EMBL" id="SWKU01000051">
    <property type="protein sequence ID" value="KAF2993497.1"/>
    <property type="molecule type" value="Genomic_DNA"/>
</dbReference>
<dbReference type="Pfam" id="PF00106">
    <property type="entry name" value="adh_short"/>
    <property type="match status" value="1"/>
</dbReference>
<evidence type="ECO:0000256" key="2">
    <source>
        <dbReference type="ARBA" id="ARBA00023002"/>
    </source>
</evidence>
<dbReference type="PANTHER" id="PTHR43477:SF1">
    <property type="entry name" value="DIHYDROANTICAPSIN 7-DEHYDROGENASE"/>
    <property type="match status" value="1"/>
</dbReference>
<gene>
    <name evidence="3" type="ORF">E8E13_000447</name>
</gene>
<evidence type="ECO:0000313" key="3">
    <source>
        <dbReference type="EMBL" id="KAF2993497.1"/>
    </source>
</evidence>
<dbReference type="PANTHER" id="PTHR43477">
    <property type="entry name" value="DIHYDROANTICAPSIN 7-DEHYDROGENASE"/>
    <property type="match status" value="1"/>
</dbReference>
<dbReference type="SUPFAM" id="SSF51735">
    <property type="entry name" value="NAD(P)-binding Rossmann-fold domains"/>
    <property type="match status" value="1"/>
</dbReference>
<dbReference type="GO" id="GO:0016491">
    <property type="term" value="F:oxidoreductase activity"/>
    <property type="evidence" value="ECO:0007669"/>
    <property type="project" value="UniProtKB-KW"/>
</dbReference>
<comment type="similarity">
    <text evidence="1">Belongs to the short-chain dehydrogenases/reductases (SDR) family.</text>
</comment>
<dbReference type="Proteomes" id="UP000801428">
    <property type="component" value="Unassembled WGS sequence"/>
</dbReference>
<keyword evidence="2" id="KW-0560">Oxidoreductase</keyword>
<evidence type="ECO:0000313" key="4">
    <source>
        <dbReference type="Proteomes" id="UP000801428"/>
    </source>
</evidence>
<dbReference type="OrthoDB" id="10254221at2759"/>
<name>A0A9P4T357_CURKU</name>
<dbReference type="InterPro" id="IPR002347">
    <property type="entry name" value="SDR_fam"/>
</dbReference>
<protein>
    <submittedName>
        <fullName evidence="3">Uncharacterized protein</fullName>
    </submittedName>
</protein>
<sequence>METNTETVLIVGATGNIGIAAILGALGSDRNVLAVVRDQHSMKKVLEHVSVGHDRITIVESDAVSDQGVQNIVAKVRAGSLPAFQHVFACVGGQYVQQNLINTTTEELQRFMRINFESNFYAYRATIPYLLEQKDRQCTWTTCTGSQGDIGDLALPAISQGAMFSMCYSACKALAGTNVRFNEIYLGRRVQVDSVAEQAGSTKSSTFGRVYTNILSRADVKSCRVRVENEADVDELKLERKA</sequence>
<reference evidence="3" key="1">
    <citation type="submission" date="2019-04" db="EMBL/GenBank/DDBJ databases">
        <title>Sequencing of skin fungus with MAO and IRED activity.</title>
        <authorList>
            <person name="Marsaioli A.J."/>
            <person name="Bonatto J.M.C."/>
            <person name="Reis Junior O."/>
        </authorList>
    </citation>
    <scope>NUCLEOTIDE SEQUENCE</scope>
    <source>
        <strain evidence="3">30M1</strain>
    </source>
</reference>
<comment type="caution">
    <text evidence="3">The sequence shown here is derived from an EMBL/GenBank/DDBJ whole genome shotgun (WGS) entry which is preliminary data.</text>
</comment>
<dbReference type="CDD" id="cd05233">
    <property type="entry name" value="SDR_c"/>
    <property type="match status" value="1"/>
</dbReference>
<proteinExistence type="inferred from homology"/>
<accession>A0A9P4T357</accession>
<keyword evidence="4" id="KW-1185">Reference proteome</keyword>
<dbReference type="InterPro" id="IPR051122">
    <property type="entry name" value="SDR_DHRS6-like"/>
</dbReference>
<organism evidence="3 4">
    <name type="scientific">Curvularia kusanoi</name>
    <name type="common">Cochliobolus kusanoi</name>
    <dbReference type="NCBI Taxonomy" id="90978"/>
    <lineage>
        <taxon>Eukaryota</taxon>
        <taxon>Fungi</taxon>
        <taxon>Dikarya</taxon>
        <taxon>Ascomycota</taxon>
        <taxon>Pezizomycotina</taxon>
        <taxon>Dothideomycetes</taxon>
        <taxon>Pleosporomycetidae</taxon>
        <taxon>Pleosporales</taxon>
        <taxon>Pleosporineae</taxon>
        <taxon>Pleosporaceae</taxon>
        <taxon>Curvularia</taxon>
    </lineage>
</organism>
<evidence type="ECO:0000256" key="1">
    <source>
        <dbReference type="ARBA" id="ARBA00006484"/>
    </source>
</evidence>
<dbReference type="Gene3D" id="3.40.50.720">
    <property type="entry name" value="NAD(P)-binding Rossmann-like Domain"/>
    <property type="match status" value="1"/>
</dbReference>
<dbReference type="AlphaFoldDB" id="A0A9P4T357"/>